<feature type="compositionally biased region" description="Basic and acidic residues" evidence="1">
    <location>
        <begin position="1"/>
        <end position="29"/>
    </location>
</feature>
<dbReference type="Gene3D" id="1.10.287.110">
    <property type="entry name" value="DnaJ domain"/>
    <property type="match status" value="1"/>
</dbReference>
<organism evidence="3 4">
    <name type="scientific">Prototheca wickerhamii</name>
    <dbReference type="NCBI Taxonomy" id="3111"/>
    <lineage>
        <taxon>Eukaryota</taxon>
        <taxon>Viridiplantae</taxon>
        <taxon>Chlorophyta</taxon>
        <taxon>core chlorophytes</taxon>
        <taxon>Trebouxiophyceae</taxon>
        <taxon>Chlorellales</taxon>
        <taxon>Chlorellaceae</taxon>
        <taxon>Prototheca</taxon>
    </lineage>
</organism>
<feature type="region of interest" description="Disordered" evidence="1">
    <location>
        <begin position="1"/>
        <end position="47"/>
    </location>
</feature>
<proteinExistence type="predicted"/>
<keyword evidence="4" id="KW-1185">Reference proteome</keyword>
<reference evidence="3" key="1">
    <citation type="submission" date="2021-01" db="EMBL/GenBank/DDBJ databases">
        <authorList>
            <person name="Eckstrom K.M.E."/>
        </authorList>
    </citation>
    <scope>NUCLEOTIDE SEQUENCE</scope>
    <source>
        <strain evidence="3">UVCC 0001</strain>
    </source>
</reference>
<gene>
    <name evidence="3" type="ORF">QBZ16_002497</name>
</gene>
<evidence type="ECO:0000259" key="2">
    <source>
        <dbReference type="PROSITE" id="PS50076"/>
    </source>
</evidence>
<dbReference type="PANTHER" id="PTHR24074">
    <property type="entry name" value="CO-CHAPERONE PROTEIN DJLA"/>
    <property type="match status" value="1"/>
</dbReference>
<dbReference type="Pfam" id="PF00226">
    <property type="entry name" value="DnaJ"/>
    <property type="match status" value="1"/>
</dbReference>
<accession>A0AAD9MP17</accession>
<dbReference type="InterPro" id="IPR018253">
    <property type="entry name" value="DnaJ_domain_CS"/>
</dbReference>
<evidence type="ECO:0000313" key="4">
    <source>
        <dbReference type="Proteomes" id="UP001255856"/>
    </source>
</evidence>
<dbReference type="CDD" id="cd06257">
    <property type="entry name" value="DnaJ"/>
    <property type="match status" value="1"/>
</dbReference>
<dbReference type="Proteomes" id="UP001255856">
    <property type="component" value="Unassembled WGS sequence"/>
</dbReference>
<feature type="domain" description="J" evidence="2">
    <location>
        <begin position="54"/>
        <end position="124"/>
    </location>
</feature>
<dbReference type="InterPro" id="IPR050817">
    <property type="entry name" value="DjlA_DnaK_co-chaperone"/>
</dbReference>
<dbReference type="SUPFAM" id="SSF46565">
    <property type="entry name" value="Chaperone J-domain"/>
    <property type="match status" value="1"/>
</dbReference>
<comment type="caution">
    <text evidence="3">The sequence shown here is derived from an EMBL/GenBank/DDBJ whole genome shotgun (WGS) entry which is preliminary data.</text>
</comment>
<dbReference type="PRINTS" id="PR00625">
    <property type="entry name" value="JDOMAIN"/>
</dbReference>
<evidence type="ECO:0000313" key="3">
    <source>
        <dbReference type="EMBL" id="KAK2080101.1"/>
    </source>
</evidence>
<dbReference type="InterPro" id="IPR001623">
    <property type="entry name" value="DnaJ_domain"/>
</dbReference>
<dbReference type="InterPro" id="IPR036869">
    <property type="entry name" value="J_dom_sf"/>
</dbReference>
<dbReference type="AlphaFoldDB" id="A0AAD9MP17"/>
<evidence type="ECO:0000256" key="1">
    <source>
        <dbReference type="SAM" id="MobiDB-lite"/>
    </source>
</evidence>
<dbReference type="PROSITE" id="PS50076">
    <property type="entry name" value="DNAJ_2"/>
    <property type="match status" value="1"/>
</dbReference>
<dbReference type="SMART" id="SM00271">
    <property type="entry name" value="DnaJ"/>
    <property type="match status" value="1"/>
</dbReference>
<dbReference type="EMBL" id="JASFZW010000002">
    <property type="protein sequence ID" value="KAK2080101.1"/>
    <property type="molecule type" value="Genomic_DNA"/>
</dbReference>
<dbReference type="PROSITE" id="PS00636">
    <property type="entry name" value="DNAJ_1"/>
    <property type="match status" value="1"/>
</dbReference>
<protein>
    <recommendedName>
        <fullName evidence="2">J domain-containing protein</fullName>
    </recommendedName>
</protein>
<name>A0AAD9MP17_PROWI</name>
<sequence>MLDDMRAKAEEQKALAAKREAERVKREGSDAFVAQRAAGDGDSSNARKVDASRNYYATLGVDSCASVAEIRAAYKKLALLYHPDKHKAEDAAQQAAVADKFREAAEAFEVLVDERTRAVYDKVRDYQGANPGRGLPSLTPEEAALMAAGAAELRRLRRLGAKHAKHAPSVRSVTMTLGELHTGCMKTVAFSRRRVDEHGIEHDAERNFYLVPGDLLVRLAAAPHAALRPVATGSGKDLEFFGGLLPRAEFFAAVEAPTPAGGTRLVAAAVLRDVLASGGAGGSWRTAIRGQGLFDHGDPWGKPAGDLHVTVRYPALRWAQASVDVALAPGPVLLGAHLDTLGWGLVSGLVAERFARHALLRDVLEDGDEALMRALRVAPSPGIRLPRATCTVASGAPLLDDEIVALQHADIVVLLSDESGEASHPASSDWQGSPELAAELRRLHCAGASLVGVGSDAAWLLGQAGALPWYRAVGGEADGGWRALYREAARQEASEHRLFVGVPAGAVCEIDPGTGRSRMLVSPPTKLLVAAASWEGDEDDLVSEALDTLGFFTALERA</sequence>